<name>A0A934RYZ4_9BACT</name>
<feature type="signal peptide" evidence="1">
    <location>
        <begin position="1"/>
        <end position="20"/>
    </location>
</feature>
<organism evidence="2 3">
    <name type="scientific">Pelagicoccus mobilis</name>
    <dbReference type="NCBI Taxonomy" id="415221"/>
    <lineage>
        <taxon>Bacteria</taxon>
        <taxon>Pseudomonadati</taxon>
        <taxon>Verrucomicrobiota</taxon>
        <taxon>Opitutia</taxon>
        <taxon>Puniceicoccales</taxon>
        <taxon>Pelagicoccaceae</taxon>
        <taxon>Pelagicoccus</taxon>
    </lineage>
</organism>
<accession>A0A934RYZ4</accession>
<evidence type="ECO:0000313" key="3">
    <source>
        <dbReference type="Proteomes" id="UP000617628"/>
    </source>
</evidence>
<dbReference type="AlphaFoldDB" id="A0A934RYZ4"/>
<dbReference type="EMBL" id="JAENIL010000006">
    <property type="protein sequence ID" value="MBK1876093.1"/>
    <property type="molecule type" value="Genomic_DNA"/>
</dbReference>
<keyword evidence="1" id="KW-0732">Signal</keyword>
<comment type="caution">
    <text evidence="2">The sequence shown here is derived from an EMBL/GenBank/DDBJ whole genome shotgun (WGS) entry which is preliminary data.</text>
</comment>
<evidence type="ECO:0000313" key="2">
    <source>
        <dbReference type="EMBL" id="MBK1876093.1"/>
    </source>
</evidence>
<keyword evidence="3" id="KW-1185">Reference proteome</keyword>
<evidence type="ECO:0000256" key="1">
    <source>
        <dbReference type="SAM" id="SignalP"/>
    </source>
</evidence>
<protein>
    <submittedName>
        <fullName evidence="2">Uncharacterized protein</fullName>
    </submittedName>
</protein>
<gene>
    <name evidence="2" type="ORF">JIN87_04390</name>
</gene>
<dbReference type="RefSeq" id="WP_200354310.1">
    <property type="nucleotide sequence ID" value="NZ_JAENIL010000006.1"/>
</dbReference>
<sequence length="90" mass="10039">MKKLILLASSLILTAQAAQANPDRFNYLIGTHSIGSNYQFTDKTRLVETAEVIQDMGSNIMKFRLGRSFSKRNSAGPNPGNYKTLTIRVF</sequence>
<dbReference type="Proteomes" id="UP000617628">
    <property type="component" value="Unassembled WGS sequence"/>
</dbReference>
<feature type="chain" id="PRO_5037943579" evidence="1">
    <location>
        <begin position="21"/>
        <end position="90"/>
    </location>
</feature>
<reference evidence="2" key="1">
    <citation type="submission" date="2021-01" db="EMBL/GenBank/DDBJ databases">
        <title>Modified the classification status of verrucomicrobia.</title>
        <authorList>
            <person name="Feng X."/>
        </authorList>
    </citation>
    <scope>NUCLEOTIDE SEQUENCE</scope>
    <source>
        <strain evidence="2">KCTC 13126</strain>
    </source>
</reference>
<proteinExistence type="predicted"/>